<reference evidence="3 4" key="1">
    <citation type="journal article" date="2019" name="Nat. Microbiol.">
        <title>Mediterranean grassland soil C-N compound turnover is dependent on rainfall and depth, and is mediated by genomically divergent microorganisms.</title>
        <authorList>
            <person name="Diamond S."/>
            <person name="Andeer P.F."/>
            <person name="Li Z."/>
            <person name="Crits-Christoph A."/>
            <person name="Burstein D."/>
            <person name="Anantharaman K."/>
            <person name="Lane K.R."/>
            <person name="Thomas B.C."/>
            <person name="Pan C."/>
            <person name="Northen T.R."/>
            <person name="Banfield J.F."/>
        </authorList>
    </citation>
    <scope>NUCLEOTIDE SEQUENCE [LARGE SCALE GENOMIC DNA]</scope>
    <source>
        <strain evidence="3">WS_2</strain>
    </source>
</reference>
<evidence type="ECO:0000259" key="2">
    <source>
        <dbReference type="Pfam" id="PF05670"/>
    </source>
</evidence>
<dbReference type="InterPro" id="IPR008532">
    <property type="entry name" value="NFACT_RNA-bd"/>
</dbReference>
<organism evidence="3 4">
    <name type="scientific">Eiseniibacteriota bacterium</name>
    <dbReference type="NCBI Taxonomy" id="2212470"/>
    <lineage>
        <taxon>Bacteria</taxon>
        <taxon>Candidatus Eiseniibacteriota</taxon>
    </lineage>
</organism>
<name>A0A538SL66_UNCEI</name>
<dbReference type="PANTHER" id="PTHR15239:SF6">
    <property type="entry name" value="RIBOSOME QUALITY CONTROL COMPLEX SUBUNIT NEMF"/>
    <property type="match status" value="1"/>
</dbReference>
<protein>
    <submittedName>
        <fullName evidence="3">DUF814 domain-containing protein</fullName>
    </submittedName>
</protein>
<dbReference type="Proteomes" id="UP000317716">
    <property type="component" value="Unassembled WGS sequence"/>
</dbReference>
<dbReference type="GO" id="GO:0043023">
    <property type="term" value="F:ribosomal large subunit binding"/>
    <property type="evidence" value="ECO:0007669"/>
    <property type="project" value="TreeGrafter"/>
</dbReference>
<feature type="compositionally biased region" description="Basic residues" evidence="1">
    <location>
        <begin position="1"/>
        <end position="31"/>
    </location>
</feature>
<evidence type="ECO:0000256" key="1">
    <source>
        <dbReference type="SAM" id="MobiDB-lite"/>
    </source>
</evidence>
<feature type="region of interest" description="Disordered" evidence="1">
    <location>
        <begin position="265"/>
        <end position="284"/>
    </location>
</feature>
<comment type="caution">
    <text evidence="3">The sequence shown here is derived from an EMBL/GenBank/DDBJ whole genome shotgun (WGS) entry which is preliminary data.</text>
</comment>
<dbReference type="AlphaFoldDB" id="A0A538SL66"/>
<gene>
    <name evidence="3" type="ORF">E6K72_09540</name>
</gene>
<evidence type="ECO:0000313" key="4">
    <source>
        <dbReference type="Proteomes" id="UP000317716"/>
    </source>
</evidence>
<dbReference type="GO" id="GO:1990112">
    <property type="term" value="C:RQC complex"/>
    <property type="evidence" value="ECO:0007669"/>
    <property type="project" value="TreeGrafter"/>
</dbReference>
<dbReference type="GO" id="GO:0072344">
    <property type="term" value="P:rescue of stalled ribosome"/>
    <property type="evidence" value="ECO:0007669"/>
    <property type="project" value="TreeGrafter"/>
</dbReference>
<dbReference type="Pfam" id="PF05833">
    <property type="entry name" value="NFACT_N"/>
    <property type="match status" value="1"/>
</dbReference>
<evidence type="ECO:0000313" key="3">
    <source>
        <dbReference type="EMBL" id="TMQ52113.1"/>
    </source>
</evidence>
<dbReference type="EMBL" id="VBOS01000337">
    <property type="protein sequence ID" value="TMQ52113.1"/>
    <property type="molecule type" value="Genomic_DNA"/>
</dbReference>
<dbReference type="GO" id="GO:0000049">
    <property type="term" value="F:tRNA binding"/>
    <property type="evidence" value="ECO:0007669"/>
    <property type="project" value="TreeGrafter"/>
</dbReference>
<dbReference type="Pfam" id="PF05670">
    <property type="entry name" value="NFACT-R_1"/>
    <property type="match status" value="1"/>
</dbReference>
<feature type="region of interest" description="Disordered" evidence="1">
    <location>
        <begin position="392"/>
        <end position="427"/>
    </location>
</feature>
<feature type="compositionally biased region" description="Basic and acidic residues" evidence="1">
    <location>
        <begin position="401"/>
        <end position="427"/>
    </location>
</feature>
<dbReference type="InterPro" id="IPR051608">
    <property type="entry name" value="RQC_Subunit_NEMF"/>
</dbReference>
<accession>A0A538SL66</accession>
<dbReference type="PANTHER" id="PTHR15239">
    <property type="entry name" value="NUCLEAR EXPORT MEDIATOR FACTOR NEMF"/>
    <property type="match status" value="1"/>
</dbReference>
<feature type="domain" description="NFACT RNA-binding" evidence="2">
    <location>
        <begin position="302"/>
        <end position="393"/>
    </location>
</feature>
<feature type="compositionally biased region" description="Low complexity" evidence="1">
    <location>
        <begin position="275"/>
        <end position="284"/>
    </location>
</feature>
<sequence length="427" mass="47279">MRAPPRRRGRAQRHERTRLRRARTRLHRARGRPWIEWYRSSRESPPAPASRVGARSPADHAPWLRRSAPPRPTRSWTSEGDGGFAAGRVLCRFVKSRLASRFMTPASETAPPPSPERERALEIVRALRRYHRRLARKVEALNGDLADAERAPLLRRFGEALLAYLRQVPARASSVALPDPHEPARTLEIALDPALNPQANAARYFKRAAKAERALGEIPPRIAAAEAEAHALGVLLARLAPAGEQDITPALLRALDAAAAKLPPGVRPDAERGGAARAPSLARVAAGEARAPSARLQPRRLKSREGWEVLIGRTNEGNDYVTHRLARPEDYWFHVHGAAGSHVVLRRGKGKNEPSKQTLEEVAAWAAYYSQARSAGKVPVIVTRKKYVRKPRKAPAGLAVSEREKTLMVRPQEPERRSGAIEEARDG</sequence>
<feature type="region of interest" description="Disordered" evidence="1">
    <location>
        <begin position="1"/>
        <end position="80"/>
    </location>
</feature>
<proteinExistence type="predicted"/>